<dbReference type="InterPro" id="IPR036770">
    <property type="entry name" value="Ankyrin_rpt-contain_sf"/>
</dbReference>
<dbReference type="PANTHER" id="PTHR24198:SF165">
    <property type="entry name" value="ANKYRIN REPEAT-CONTAINING PROTEIN-RELATED"/>
    <property type="match status" value="1"/>
</dbReference>
<organism evidence="5 6">
    <name type="scientific">Arthrobotrys conoides</name>
    <dbReference type="NCBI Taxonomy" id="74498"/>
    <lineage>
        <taxon>Eukaryota</taxon>
        <taxon>Fungi</taxon>
        <taxon>Dikarya</taxon>
        <taxon>Ascomycota</taxon>
        <taxon>Pezizomycotina</taxon>
        <taxon>Orbiliomycetes</taxon>
        <taxon>Orbiliales</taxon>
        <taxon>Orbiliaceae</taxon>
        <taxon>Arthrobotrys</taxon>
    </lineage>
</organism>
<reference evidence="5 6" key="1">
    <citation type="submission" date="2019-10" db="EMBL/GenBank/DDBJ databases">
        <authorList>
            <person name="Palmer J.M."/>
        </authorList>
    </citation>
    <scope>NUCLEOTIDE SEQUENCE [LARGE SCALE GENOMIC DNA]</scope>
    <source>
        <strain evidence="5 6">TWF506</strain>
    </source>
</reference>
<dbReference type="Proteomes" id="UP001307849">
    <property type="component" value="Unassembled WGS sequence"/>
</dbReference>
<feature type="repeat" description="ANK" evidence="3">
    <location>
        <begin position="677"/>
        <end position="709"/>
    </location>
</feature>
<evidence type="ECO:0000256" key="4">
    <source>
        <dbReference type="SAM" id="MobiDB-lite"/>
    </source>
</evidence>
<feature type="region of interest" description="Disordered" evidence="4">
    <location>
        <begin position="573"/>
        <end position="594"/>
    </location>
</feature>
<keyword evidence="6" id="KW-1185">Reference proteome</keyword>
<comment type="caution">
    <text evidence="5">The sequence shown here is derived from an EMBL/GenBank/DDBJ whole genome shotgun (WGS) entry which is preliminary data.</text>
</comment>
<evidence type="ECO:0000256" key="1">
    <source>
        <dbReference type="ARBA" id="ARBA00022737"/>
    </source>
</evidence>
<evidence type="ECO:0000313" key="5">
    <source>
        <dbReference type="EMBL" id="KAK6504116.1"/>
    </source>
</evidence>
<keyword evidence="2 3" id="KW-0040">ANK repeat</keyword>
<dbReference type="PANTHER" id="PTHR24198">
    <property type="entry name" value="ANKYRIN REPEAT AND PROTEIN KINASE DOMAIN-CONTAINING PROTEIN"/>
    <property type="match status" value="1"/>
</dbReference>
<proteinExistence type="predicted"/>
<dbReference type="PROSITE" id="PS50088">
    <property type="entry name" value="ANK_REPEAT"/>
    <property type="match status" value="2"/>
</dbReference>
<dbReference type="Pfam" id="PF12796">
    <property type="entry name" value="Ank_2"/>
    <property type="match status" value="1"/>
</dbReference>
<evidence type="ECO:0000256" key="3">
    <source>
        <dbReference type="PROSITE-ProRule" id="PRU00023"/>
    </source>
</evidence>
<feature type="compositionally biased region" description="Polar residues" evidence="4">
    <location>
        <begin position="14"/>
        <end position="25"/>
    </location>
</feature>
<evidence type="ECO:0000313" key="6">
    <source>
        <dbReference type="Proteomes" id="UP001307849"/>
    </source>
</evidence>
<dbReference type="SUPFAM" id="SSF48403">
    <property type="entry name" value="Ankyrin repeat"/>
    <property type="match status" value="1"/>
</dbReference>
<dbReference type="SMART" id="SM00248">
    <property type="entry name" value="ANK"/>
    <property type="match status" value="4"/>
</dbReference>
<name>A0AAN8RJP9_9PEZI</name>
<evidence type="ECO:0000256" key="2">
    <source>
        <dbReference type="ARBA" id="ARBA00023043"/>
    </source>
</evidence>
<accession>A0AAN8RJP9</accession>
<dbReference type="AlphaFoldDB" id="A0AAN8RJP9"/>
<dbReference type="Gene3D" id="1.25.40.20">
    <property type="entry name" value="Ankyrin repeat-containing domain"/>
    <property type="match status" value="2"/>
</dbReference>
<dbReference type="EMBL" id="JAVHJM010000010">
    <property type="protein sequence ID" value="KAK6504116.1"/>
    <property type="molecule type" value="Genomic_DNA"/>
</dbReference>
<dbReference type="PROSITE" id="PS50297">
    <property type="entry name" value="ANK_REP_REGION"/>
    <property type="match status" value="2"/>
</dbReference>
<feature type="repeat" description="ANK" evidence="3">
    <location>
        <begin position="988"/>
        <end position="1020"/>
    </location>
</feature>
<feature type="region of interest" description="Disordered" evidence="4">
    <location>
        <begin position="1"/>
        <end position="25"/>
    </location>
</feature>
<keyword evidence="1" id="KW-0677">Repeat</keyword>
<dbReference type="InterPro" id="IPR002110">
    <property type="entry name" value="Ankyrin_rpt"/>
</dbReference>
<sequence length="1098" mass="125633">MPQSVLEGRIVKRGQSSRNQPQVSTQLTIKPKAEKNRRAKFNEELASNKHKEAIKYYYLTRRYPLKKLHEAMEIIFKVGATPKQYSGYVNNCNFRKKLSNEEWRSVTAHCYAAHALGQEVAIKLNEQYIIEPQTIRKELPRKIPLSLHNEIQRQQVAVPPNPQWPLRVGHLELCIPTVETNVQKMPHSVWSRLPFWESQSSLLQICQQTCQRYNYTGMEIGRLANSNYFKYLKTLLYRLSNNLIDFNVLNDLLNKVYSLGFRTSLKELLSLKTHSARAAAENILPLLILRYDKNLIRHICGVHHNLLRSDTFYKTMFQLLTLRSVRGQHGGHPLHESRHSAFGLKTGKSIKNLSCKRAGRAFAIILQLQPIPPSTLWEAAILLTSAVDWGLISLTAMKLMLPSCFIWEDVESEYDYIFGECVLDSSQTNIPRRDLLSHGFQRDIHMITLKAVLLSDYEKASDLLPFTKIKDLAIPCMRNAENFNESRGGDCLAETLGLKVFSQFVSATAKEQHNQNPLYLDRTTPLSIRDWELEIFCCSLNVASRRQDQRLCTFIFKCLQGFRIASLPGSPAFESSGKELEDNSSDDSSNQAGSQIRLSDTELKEILTGTLVEALGISDRLLHRKIDLRRRFMWRYFGSFVPSHVGGLSEQYCRKLVEYGANIDSSVPFTVLGFAREKSTILNYAITSKDIDLVKTLLRLGADPNHEDQKGRTSIIILLIWLTLYQSGEIDIMKDLKFTKEEFGEVLHELLGAGAIFPTNYTQIPWGGRTSKPAHSKVYFSFQDMEDLFPPEVITSLRAGDTGQINGFWDGEHERPQPISPHPHVYTYKPCERCEHVIETFDQAFGETGEWRGFGFITKLCWNTKDPDFGAVLTPDQVFQSIRKRQSLVWTINGYISRCIFEYYNKLSIIRCLLLLGDEVELLERFILNHPIDAKEEISTRFYENTVLGLAAMKGRAKCLRLLLQNGCNPKENTSALWYDRWFTVRPKSFSALNFAIREGNLEIGKSLLEYGADLFKLSGTYDPKTFESPVELAVELRRIDFIALFLVHSIECRDVALAAAEKYGHRSIANWIKDEWMPKPSDSTNHPGSSSVYEIEE</sequence>
<evidence type="ECO:0008006" key="7">
    <source>
        <dbReference type="Google" id="ProtNLM"/>
    </source>
</evidence>
<protein>
    <recommendedName>
        <fullName evidence="7">Clr5 domain-containing protein</fullName>
    </recommendedName>
</protein>
<gene>
    <name evidence="5" type="ORF">TWF506_002327</name>
</gene>